<evidence type="ECO:0000256" key="3">
    <source>
        <dbReference type="ARBA" id="ARBA00023082"/>
    </source>
</evidence>
<dbReference type="Pfam" id="PF08281">
    <property type="entry name" value="Sigma70_r4_2"/>
    <property type="match status" value="1"/>
</dbReference>
<dbReference type="InterPro" id="IPR039425">
    <property type="entry name" value="RNA_pol_sigma-70-like"/>
</dbReference>
<dbReference type="PANTHER" id="PTHR43133:SF63">
    <property type="entry name" value="RNA POLYMERASE SIGMA FACTOR FECI-RELATED"/>
    <property type="match status" value="1"/>
</dbReference>
<dbReference type="SUPFAM" id="SSF88659">
    <property type="entry name" value="Sigma3 and sigma4 domains of RNA polymerase sigma factors"/>
    <property type="match status" value="1"/>
</dbReference>
<dbReference type="Gene3D" id="1.10.1740.10">
    <property type="match status" value="1"/>
</dbReference>
<dbReference type="SUPFAM" id="SSF88946">
    <property type="entry name" value="Sigma2 domain of RNA polymerase sigma factors"/>
    <property type="match status" value="1"/>
</dbReference>
<evidence type="ECO:0000256" key="5">
    <source>
        <dbReference type="SAM" id="MobiDB-lite"/>
    </source>
</evidence>
<dbReference type="InterPro" id="IPR013324">
    <property type="entry name" value="RNA_pol_sigma_r3/r4-like"/>
</dbReference>
<dbReference type="GO" id="GO:0003677">
    <property type="term" value="F:DNA binding"/>
    <property type="evidence" value="ECO:0007669"/>
    <property type="project" value="InterPro"/>
</dbReference>
<feature type="domain" description="RNA polymerase sigma-70 region 2" evidence="6">
    <location>
        <begin position="45"/>
        <end position="103"/>
    </location>
</feature>
<dbReference type="GO" id="GO:0006352">
    <property type="term" value="P:DNA-templated transcription initiation"/>
    <property type="evidence" value="ECO:0007669"/>
    <property type="project" value="InterPro"/>
</dbReference>
<organism evidence="8 9">
    <name type="scientific">Rhizorhabdus histidinilytica</name>
    <dbReference type="NCBI Taxonomy" id="439228"/>
    <lineage>
        <taxon>Bacteria</taxon>
        <taxon>Pseudomonadati</taxon>
        <taxon>Pseudomonadota</taxon>
        <taxon>Alphaproteobacteria</taxon>
        <taxon>Sphingomonadales</taxon>
        <taxon>Sphingomonadaceae</taxon>
        <taxon>Rhizorhabdus</taxon>
    </lineage>
</organism>
<dbReference type="Proteomes" id="UP000189818">
    <property type="component" value="Unassembled WGS sequence"/>
</dbReference>
<keyword evidence="9" id="KW-1185">Reference proteome</keyword>
<dbReference type="InterPro" id="IPR036388">
    <property type="entry name" value="WH-like_DNA-bd_sf"/>
</dbReference>
<evidence type="ECO:0000256" key="1">
    <source>
        <dbReference type="ARBA" id="ARBA00010641"/>
    </source>
</evidence>
<accession>A0A1T5CYV0</accession>
<dbReference type="EMBL" id="FUYM01000004">
    <property type="protein sequence ID" value="SKB64642.1"/>
    <property type="molecule type" value="Genomic_DNA"/>
</dbReference>
<protein>
    <submittedName>
        <fullName evidence="8">RNA polymerase sigma-70 factor, ECF subfamily</fullName>
    </submittedName>
</protein>
<dbReference type="InterPro" id="IPR013249">
    <property type="entry name" value="RNA_pol_sigma70_r4_t2"/>
</dbReference>
<dbReference type="STRING" id="439228.SAMN06295920_104432"/>
<keyword evidence="3" id="KW-0731">Sigma factor</keyword>
<evidence type="ECO:0000256" key="4">
    <source>
        <dbReference type="ARBA" id="ARBA00023163"/>
    </source>
</evidence>
<dbReference type="InterPro" id="IPR013325">
    <property type="entry name" value="RNA_pol_sigma_r2"/>
</dbReference>
<dbReference type="AlphaFoldDB" id="A0A1T5CYV0"/>
<keyword evidence="2" id="KW-0805">Transcription regulation</keyword>
<feature type="compositionally biased region" description="Basic and acidic residues" evidence="5">
    <location>
        <begin position="1"/>
        <end position="10"/>
    </location>
</feature>
<name>A0A1T5CYV0_9SPHN</name>
<dbReference type="Pfam" id="PF04542">
    <property type="entry name" value="Sigma70_r2"/>
    <property type="match status" value="1"/>
</dbReference>
<dbReference type="Gene3D" id="1.10.10.10">
    <property type="entry name" value="Winged helix-like DNA-binding domain superfamily/Winged helix DNA-binding domain"/>
    <property type="match status" value="1"/>
</dbReference>
<evidence type="ECO:0000313" key="9">
    <source>
        <dbReference type="Proteomes" id="UP000189818"/>
    </source>
</evidence>
<gene>
    <name evidence="8" type="ORF">SAMN06295920_104432</name>
</gene>
<dbReference type="InterPro" id="IPR007627">
    <property type="entry name" value="RNA_pol_sigma70_r2"/>
</dbReference>
<evidence type="ECO:0000256" key="2">
    <source>
        <dbReference type="ARBA" id="ARBA00023015"/>
    </source>
</evidence>
<evidence type="ECO:0000259" key="6">
    <source>
        <dbReference type="Pfam" id="PF04542"/>
    </source>
</evidence>
<dbReference type="GO" id="GO:0016987">
    <property type="term" value="F:sigma factor activity"/>
    <property type="evidence" value="ECO:0007669"/>
    <property type="project" value="UniProtKB-KW"/>
</dbReference>
<comment type="similarity">
    <text evidence="1">Belongs to the sigma-70 factor family. ECF subfamily.</text>
</comment>
<reference evidence="9" key="1">
    <citation type="submission" date="2017-02" db="EMBL/GenBank/DDBJ databases">
        <authorList>
            <person name="Varghese N."/>
            <person name="Submissions S."/>
        </authorList>
    </citation>
    <scope>NUCLEOTIDE SEQUENCE [LARGE SCALE GENOMIC DNA]</scope>
    <source>
        <strain evidence="9">UM2</strain>
    </source>
</reference>
<feature type="region of interest" description="Disordered" evidence="5">
    <location>
        <begin position="1"/>
        <end position="33"/>
    </location>
</feature>
<proteinExistence type="inferred from homology"/>
<evidence type="ECO:0000313" key="8">
    <source>
        <dbReference type="EMBL" id="SKB64642.1"/>
    </source>
</evidence>
<evidence type="ECO:0000259" key="7">
    <source>
        <dbReference type="Pfam" id="PF08281"/>
    </source>
</evidence>
<dbReference type="NCBIfam" id="TIGR02937">
    <property type="entry name" value="sigma70-ECF"/>
    <property type="match status" value="1"/>
</dbReference>
<dbReference type="InterPro" id="IPR014284">
    <property type="entry name" value="RNA_pol_sigma-70_dom"/>
</dbReference>
<dbReference type="PANTHER" id="PTHR43133">
    <property type="entry name" value="RNA POLYMERASE ECF-TYPE SIGMA FACTO"/>
    <property type="match status" value="1"/>
</dbReference>
<keyword evidence="4" id="KW-0804">Transcription</keyword>
<feature type="domain" description="RNA polymerase sigma factor 70 region 4 type 2" evidence="7">
    <location>
        <begin position="142"/>
        <end position="194"/>
    </location>
</feature>
<dbReference type="OrthoDB" id="7190058at2"/>
<sequence length="221" mass="24637">MALLTADRRTLRLPSPVPRGYEVSPTGPNETNRMTGDGLEAIFMTHRPTLSRFFAARGAGADVEDLLQELWLKARSAQTGPIADPASYLFRMADNLLLDRRRADLRRSRRDDQWTGMTRGSVVDVSDTPSAEQVLIARERLRIVDRAIDALGERTAAIFRSYRIDGLNQRDIAARIGISLSAVEKHLQKAYRALVEVRGRLDADSPAPRRLDVEGTNDVAD</sequence>